<organism evidence="1 2">
    <name type="scientific">Gossypium tomentosum</name>
    <name type="common">Hawaiian cotton</name>
    <name type="synonym">Gossypium sandvicense</name>
    <dbReference type="NCBI Taxonomy" id="34277"/>
    <lineage>
        <taxon>Eukaryota</taxon>
        <taxon>Viridiplantae</taxon>
        <taxon>Streptophyta</taxon>
        <taxon>Embryophyta</taxon>
        <taxon>Tracheophyta</taxon>
        <taxon>Spermatophyta</taxon>
        <taxon>Magnoliopsida</taxon>
        <taxon>eudicotyledons</taxon>
        <taxon>Gunneridae</taxon>
        <taxon>Pentapetalae</taxon>
        <taxon>rosids</taxon>
        <taxon>malvids</taxon>
        <taxon>Malvales</taxon>
        <taxon>Malvaceae</taxon>
        <taxon>Malvoideae</taxon>
        <taxon>Gossypium</taxon>
    </lineage>
</organism>
<dbReference type="AlphaFoldDB" id="A0A5D2PLM2"/>
<protein>
    <submittedName>
        <fullName evidence="1">Uncharacterized protein</fullName>
    </submittedName>
</protein>
<evidence type="ECO:0000313" key="2">
    <source>
        <dbReference type="Proteomes" id="UP000322667"/>
    </source>
</evidence>
<name>A0A5D2PLM2_GOSTO</name>
<dbReference type="EMBL" id="CM017616">
    <property type="protein sequence ID" value="TYI17138.1"/>
    <property type="molecule type" value="Genomic_DNA"/>
</dbReference>
<proteinExistence type="predicted"/>
<accession>A0A5D2PLM2</accession>
<dbReference type="Proteomes" id="UP000322667">
    <property type="component" value="Chromosome A07"/>
</dbReference>
<reference evidence="1 2" key="1">
    <citation type="submission" date="2019-07" db="EMBL/GenBank/DDBJ databases">
        <title>WGS assembly of Gossypium tomentosum.</title>
        <authorList>
            <person name="Chen Z.J."/>
            <person name="Sreedasyam A."/>
            <person name="Ando A."/>
            <person name="Song Q."/>
            <person name="De L."/>
            <person name="Hulse-Kemp A."/>
            <person name="Ding M."/>
            <person name="Ye W."/>
            <person name="Kirkbride R."/>
            <person name="Jenkins J."/>
            <person name="Plott C."/>
            <person name="Lovell J."/>
            <person name="Lin Y.-M."/>
            <person name="Vaughn R."/>
            <person name="Liu B."/>
            <person name="Li W."/>
            <person name="Simpson S."/>
            <person name="Scheffler B."/>
            <person name="Saski C."/>
            <person name="Grover C."/>
            <person name="Hu G."/>
            <person name="Conover J."/>
            <person name="Carlson J."/>
            <person name="Shu S."/>
            <person name="Boston L."/>
            <person name="Williams M."/>
            <person name="Peterson D."/>
            <person name="Mcgee K."/>
            <person name="Jones D."/>
            <person name="Wendel J."/>
            <person name="Stelly D."/>
            <person name="Grimwood J."/>
            <person name="Schmutz J."/>
        </authorList>
    </citation>
    <scope>NUCLEOTIDE SEQUENCE [LARGE SCALE GENOMIC DNA]</scope>
    <source>
        <strain evidence="1">7179.01</strain>
    </source>
</reference>
<evidence type="ECO:0000313" key="1">
    <source>
        <dbReference type="EMBL" id="TYI17138.1"/>
    </source>
</evidence>
<gene>
    <name evidence="1" type="ORF">ES332_A07G003500v1</name>
</gene>
<keyword evidence="2" id="KW-1185">Reference proteome</keyword>
<sequence length="141" mass="16070">MAWARLDDNSVFTDWLKNTFETRPMAFYRMIVCALWVLWMDRNKFIYEGVNQTGSQIASFVQAYLKELDDLKSAIPGRRICVDRWSAPIGSRLKVNFDVAFNNHTKESCSGLVICNSKAEIICCKTEMNLNIPSVFSGDGI</sequence>